<dbReference type="GO" id="GO:0005886">
    <property type="term" value="C:plasma membrane"/>
    <property type="evidence" value="ECO:0007669"/>
    <property type="project" value="UniProtKB-SubCell"/>
</dbReference>
<feature type="transmembrane region" description="Helical" evidence="14">
    <location>
        <begin position="307"/>
        <end position="331"/>
    </location>
</feature>
<feature type="transmembrane region" description="Helical" evidence="14">
    <location>
        <begin position="123"/>
        <end position="142"/>
    </location>
</feature>
<name>A0A1L3MVW0_9BACI</name>
<keyword evidence="11 14" id="KW-0739">Sodium transport</keyword>
<dbReference type="NCBIfam" id="TIGR02121">
    <property type="entry name" value="Na_Pro_sym"/>
    <property type="match status" value="1"/>
</dbReference>
<evidence type="ECO:0000256" key="2">
    <source>
        <dbReference type="ARBA" id="ARBA00006434"/>
    </source>
</evidence>
<evidence type="ECO:0000256" key="11">
    <source>
        <dbReference type="ARBA" id="ARBA00023201"/>
    </source>
</evidence>
<dbReference type="InterPro" id="IPR001734">
    <property type="entry name" value="Na/solute_symporter"/>
</dbReference>
<evidence type="ECO:0000256" key="13">
    <source>
        <dbReference type="RuleBase" id="RU362091"/>
    </source>
</evidence>
<gene>
    <name evidence="15" type="ORF">A9C19_18020</name>
</gene>
<dbReference type="PROSITE" id="PS50283">
    <property type="entry name" value="NA_SOLUT_SYMP_3"/>
    <property type="match status" value="1"/>
</dbReference>
<dbReference type="GO" id="GO:0015193">
    <property type="term" value="F:L-proline transmembrane transporter activity"/>
    <property type="evidence" value="ECO:0007669"/>
    <property type="project" value="TreeGrafter"/>
</dbReference>
<keyword evidence="8 14" id="KW-0915">Sodium</keyword>
<evidence type="ECO:0000256" key="6">
    <source>
        <dbReference type="ARBA" id="ARBA00022847"/>
    </source>
</evidence>
<keyword evidence="3 14" id="KW-0813">Transport</keyword>
<dbReference type="InterPro" id="IPR038377">
    <property type="entry name" value="Na/Glc_symporter_sf"/>
</dbReference>
<accession>A0A1L3MVW0</accession>
<dbReference type="PANTHER" id="PTHR48086">
    <property type="entry name" value="SODIUM/PROLINE SYMPORTER-RELATED"/>
    <property type="match status" value="1"/>
</dbReference>
<comment type="catalytic activity">
    <reaction evidence="12">
        <text>L-proline(in) + Na(+)(in) = L-proline(out) + Na(+)(out)</text>
        <dbReference type="Rhea" id="RHEA:28967"/>
        <dbReference type="ChEBI" id="CHEBI:29101"/>
        <dbReference type="ChEBI" id="CHEBI:60039"/>
    </reaction>
</comment>
<evidence type="ECO:0000256" key="10">
    <source>
        <dbReference type="ARBA" id="ARBA00023136"/>
    </source>
</evidence>
<feature type="transmembrane region" description="Helical" evidence="14">
    <location>
        <begin position="460"/>
        <end position="481"/>
    </location>
</feature>
<feature type="transmembrane region" description="Helical" evidence="14">
    <location>
        <begin position="421"/>
        <end position="440"/>
    </location>
</feature>
<feature type="transmembrane region" description="Helical" evidence="14">
    <location>
        <begin position="364"/>
        <end position="383"/>
    </location>
</feature>
<dbReference type="PROSITE" id="PS00456">
    <property type="entry name" value="NA_SOLUT_SYMP_1"/>
    <property type="match status" value="1"/>
</dbReference>
<dbReference type="FunFam" id="1.20.1730.10:FF:000002">
    <property type="entry name" value="Sodium/proline symporter"/>
    <property type="match status" value="1"/>
</dbReference>
<dbReference type="KEGG" id="bwh:A9C19_18020"/>
<feature type="transmembrane region" description="Helical" evidence="14">
    <location>
        <begin position="395"/>
        <end position="414"/>
    </location>
</feature>
<dbReference type="Proteomes" id="UP000181936">
    <property type="component" value="Chromosome"/>
</dbReference>
<feature type="transmembrane region" description="Helical" evidence="14">
    <location>
        <begin position="269"/>
        <end position="295"/>
    </location>
</feature>
<proteinExistence type="inferred from homology"/>
<dbReference type="PANTHER" id="PTHR48086:SF3">
    <property type="entry name" value="SODIUM_PROLINE SYMPORTER"/>
    <property type="match status" value="1"/>
</dbReference>
<dbReference type="EMBL" id="CP016020">
    <property type="protein sequence ID" value="APH06477.1"/>
    <property type="molecule type" value="Genomic_DNA"/>
</dbReference>
<keyword evidence="5 14" id="KW-0812">Transmembrane</keyword>
<dbReference type="STRING" id="1547283.A9C19_18020"/>
<evidence type="ECO:0000313" key="15">
    <source>
        <dbReference type="EMBL" id="APH06477.1"/>
    </source>
</evidence>
<evidence type="ECO:0000256" key="5">
    <source>
        <dbReference type="ARBA" id="ARBA00022692"/>
    </source>
</evidence>
<evidence type="ECO:0000256" key="1">
    <source>
        <dbReference type="ARBA" id="ARBA00004651"/>
    </source>
</evidence>
<protein>
    <recommendedName>
        <fullName evidence="14">Sodium/proline symporter</fullName>
    </recommendedName>
    <alternativeName>
        <fullName evidence="14">Proline permease</fullName>
    </alternativeName>
</protein>
<evidence type="ECO:0000256" key="7">
    <source>
        <dbReference type="ARBA" id="ARBA00022989"/>
    </source>
</evidence>
<evidence type="ECO:0000256" key="3">
    <source>
        <dbReference type="ARBA" id="ARBA00022448"/>
    </source>
</evidence>
<dbReference type="GO" id="GO:0015824">
    <property type="term" value="P:proline transport"/>
    <property type="evidence" value="ECO:0007669"/>
    <property type="project" value="UniProtKB-UniRule"/>
</dbReference>
<dbReference type="CDD" id="cd11475">
    <property type="entry name" value="SLC5sbd_PutP"/>
    <property type="match status" value="1"/>
</dbReference>
<dbReference type="InterPro" id="IPR050277">
    <property type="entry name" value="Sodium:Solute_Symporter"/>
</dbReference>
<keyword evidence="6 14" id="KW-0769">Symport</keyword>
<dbReference type="InterPro" id="IPR011851">
    <property type="entry name" value="Na/Pro_symporter"/>
</dbReference>
<dbReference type="Pfam" id="PF00474">
    <property type="entry name" value="SSF"/>
    <property type="match status" value="1"/>
</dbReference>
<feature type="transmembrane region" description="Helical" evidence="14">
    <location>
        <begin position="228"/>
        <end position="248"/>
    </location>
</feature>
<feature type="transmembrane region" description="Helical" evidence="14">
    <location>
        <begin position="191"/>
        <end position="208"/>
    </location>
</feature>
<dbReference type="NCBIfam" id="TIGR00813">
    <property type="entry name" value="sss"/>
    <property type="match status" value="1"/>
</dbReference>
<keyword evidence="4 14" id="KW-1003">Cell membrane</keyword>
<evidence type="ECO:0000313" key="16">
    <source>
        <dbReference type="Proteomes" id="UP000181936"/>
    </source>
</evidence>
<dbReference type="RefSeq" id="WP_072581277.1">
    <property type="nucleotide sequence ID" value="NZ_CP016020.1"/>
</dbReference>
<feature type="transmembrane region" description="Helical" evidence="14">
    <location>
        <begin position="6"/>
        <end position="24"/>
    </location>
</feature>
<comment type="subcellular location">
    <subcellularLocation>
        <location evidence="1 14">Cell membrane</location>
        <topology evidence="1 14">Multi-pass membrane protein</topology>
    </subcellularLocation>
</comment>
<sequence length="498" mass="53753">METGVLVTFIIYLIGMLGIGIAAYRMTSNLSDYVLGGRRLGPGVAALSAGASDMSSWLLLGLPGAVYASGGMNQIWIAVGLAVGAYLNWQFVAKRLRSYTEVANDSITIPDFFENRFKDGSKLLRVISALVILLFFTFYTSSGMVGGAKLFEASFGLSYTQALWIGAIVIISYTFLGGFLAVSWTDFIQGILMFLALIIVPIVAVNKIGGWGETVNQVGQIDPIYLDAFSGMSALAIISLLAWGLGYFGQPHILTRFMALRSKNDVPKARMIGTIWMVFALFGAIFTGFAGIAYFADNPISDGEQVFILFTQVLFDPWVSGILLAAILAAIMSTIDSQLLVSSSAVAEDFYKAILRKDASEKELVWVGRISVAVIALIAILLASNPDSSVLDLVSYAWAGFGAAFGPVIILSLFWKRMNRWGALAGMIVGAATVVIWKILSTPELNEAGEVITEAVIPFSLYEIVPGFIFAWIAVMVVSLVTEAPSKEIEEEFEQAKA</sequence>
<keyword evidence="7 14" id="KW-1133">Transmembrane helix</keyword>
<evidence type="ECO:0000256" key="8">
    <source>
        <dbReference type="ARBA" id="ARBA00023053"/>
    </source>
</evidence>
<dbReference type="GO" id="GO:0005298">
    <property type="term" value="F:proline:sodium symporter activity"/>
    <property type="evidence" value="ECO:0007669"/>
    <property type="project" value="UniProtKB-UniRule"/>
</dbReference>
<keyword evidence="16" id="KW-1185">Reference proteome</keyword>
<evidence type="ECO:0000256" key="4">
    <source>
        <dbReference type="ARBA" id="ARBA00022475"/>
    </source>
</evidence>
<comment type="function">
    <text evidence="14">Catalyzes the sodium-dependent uptake of extracellular L-proline.</text>
</comment>
<keyword evidence="9 14" id="KW-0406">Ion transport</keyword>
<keyword evidence="14" id="KW-0029">Amino-acid transport</keyword>
<feature type="transmembrane region" description="Helical" evidence="14">
    <location>
        <begin position="74"/>
        <end position="92"/>
    </location>
</feature>
<reference evidence="15 16" key="1">
    <citation type="journal article" date="2016" name="Sci. Rep.">
        <title>Complete genome sequence and transcriptomic analysis of a novel marine strain Bacillus weihaiensis reveals the mechanism of brown algae degradation.</title>
        <authorList>
            <person name="Zhu Y."/>
            <person name="Chen P."/>
            <person name="Bao Y."/>
            <person name="Men Y."/>
            <person name="Zeng Y."/>
            <person name="Yang J."/>
            <person name="Sun J."/>
            <person name="Sun Y."/>
        </authorList>
    </citation>
    <scope>NUCLEOTIDE SEQUENCE [LARGE SCALE GENOMIC DNA]</scope>
    <source>
        <strain evidence="15 16">Alg07</strain>
    </source>
</reference>
<comment type="similarity">
    <text evidence="2 13">Belongs to the sodium:solute symporter (SSF) (TC 2.A.21) family.</text>
</comment>
<dbReference type="GO" id="GO:0031402">
    <property type="term" value="F:sodium ion binding"/>
    <property type="evidence" value="ECO:0007669"/>
    <property type="project" value="UniProtKB-UniRule"/>
</dbReference>
<evidence type="ECO:0000256" key="14">
    <source>
        <dbReference type="RuleBase" id="RU366012"/>
    </source>
</evidence>
<evidence type="ECO:0000256" key="12">
    <source>
        <dbReference type="ARBA" id="ARBA00033708"/>
    </source>
</evidence>
<feature type="transmembrane region" description="Helical" evidence="14">
    <location>
        <begin position="162"/>
        <end position="184"/>
    </location>
</feature>
<evidence type="ECO:0000256" key="9">
    <source>
        <dbReference type="ARBA" id="ARBA00023065"/>
    </source>
</evidence>
<organism evidence="15 16">
    <name type="scientific">Bacillus weihaiensis</name>
    <dbReference type="NCBI Taxonomy" id="1547283"/>
    <lineage>
        <taxon>Bacteria</taxon>
        <taxon>Bacillati</taxon>
        <taxon>Bacillota</taxon>
        <taxon>Bacilli</taxon>
        <taxon>Bacillales</taxon>
        <taxon>Bacillaceae</taxon>
        <taxon>Bacillus</taxon>
    </lineage>
</organism>
<dbReference type="AlphaFoldDB" id="A0A1L3MVW0"/>
<dbReference type="Gene3D" id="1.20.1730.10">
    <property type="entry name" value="Sodium/glucose cotransporter"/>
    <property type="match status" value="1"/>
</dbReference>
<dbReference type="InterPro" id="IPR018212">
    <property type="entry name" value="Na/solute_symporter_CS"/>
</dbReference>
<dbReference type="PROSITE" id="PS00457">
    <property type="entry name" value="NA_SOLUT_SYMP_2"/>
    <property type="match status" value="1"/>
</dbReference>
<keyword evidence="10 14" id="KW-0472">Membrane</keyword>
<dbReference type="OrthoDB" id="9810181at2"/>